<reference evidence="2 3" key="1">
    <citation type="journal article" date="2011" name="J. Bacteriol.">
        <title>Genome sequence of the mercury-methylating and pleomorphic Desulfovibrio africanus Strain Walvis Bay.</title>
        <authorList>
            <person name="Brown S.D."/>
            <person name="Wall J.D."/>
            <person name="Kucken A.M."/>
            <person name="Gilmour C.C."/>
            <person name="Podar M."/>
            <person name="Brandt C.C."/>
            <person name="Teshima H."/>
            <person name="Detter J.C."/>
            <person name="Han C.S."/>
            <person name="Land M.L."/>
            <person name="Lucas S."/>
            <person name="Han J."/>
            <person name="Pennacchio L."/>
            <person name="Nolan M."/>
            <person name="Pitluck S."/>
            <person name="Woyke T."/>
            <person name="Goodwin L."/>
            <person name="Palumbo A.V."/>
            <person name="Elias D.A."/>
        </authorList>
    </citation>
    <scope>NUCLEOTIDE SEQUENCE [LARGE SCALE GENOMIC DNA]</scope>
    <source>
        <strain evidence="2 3">Walvis Bay</strain>
    </source>
</reference>
<feature type="signal peptide" evidence="1">
    <location>
        <begin position="1"/>
        <end position="29"/>
    </location>
</feature>
<feature type="chain" id="PRO_5003303302" description="Lipoprotein" evidence="1">
    <location>
        <begin position="30"/>
        <end position="180"/>
    </location>
</feature>
<dbReference type="RefSeq" id="WP_014259748.1">
    <property type="nucleotide sequence ID" value="NC_016629.1"/>
</dbReference>
<proteinExistence type="predicted"/>
<evidence type="ECO:0000256" key="1">
    <source>
        <dbReference type="SAM" id="SignalP"/>
    </source>
</evidence>
<dbReference type="EMBL" id="CP003221">
    <property type="protein sequence ID" value="EGJ49981.1"/>
    <property type="molecule type" value="Genomic_DNA"/>
</dbReference>
<dbReference type="eggNOG" id="ENOG5031841">
    <property type="taxonomic scope" value="Bacteria"/>
</dbReference>
<dbReference type="KEGG" id="daf:Desaf_1645"/>
<dbReference type="HOGENOM" id="CLU_1493901_0_0_7"/>
<evidence type="ECO:0000313" key="3">
    <source>
        <dbReference type="Proteomes" id="UP000007844"/>
    </source>
</evidence>
<accession>F3Z1F0</accession>
<keyword evidence="1" id="KW-0732">Signal</keyword>
<evidence type="ECO:0000313" key="2">
    <source>
        <dbReference type="EMBL" id="EGJ49981.1"/>
    </source>
</evidence>
<keyword evidence="3" id="KW-1185">Reference proteome</keyword>
<evidence type="ECO:0008006" key="4">
    <source>
        <dbReference type="Google" id="ProtNLM"/>
    </source>
</evidence>
<dbReference type="STRING" id="690850.Desaf_1645"/>
<gene>
    <name evidence="2" type="ORF">Desaf_1645</name>
</gene>
<sequence precursor="true">MQHSVNLVARLACLFTVAALCLAPCQGQAQEPLPRLEGDPFAPSQTLQGTDPFLFDINLFDSAQHMEELCRQALAAATCKPEGNYNFVREQEPTPLKSRQGAKARTKERVLVFSGFYGASNAQFYCQTDDRRISISSEAWGSKRITVPYEQDQEKRCLKATVSTEACGGSKALRVCDEQR</sequence>
<organism evidence="2 3">
    <name type="scientific">Desulfocurvibacter africanus subsp. africanus str. Walvis Bay</name>
    <dbReference type="NCBI Taxonomy" id="690850"/>
    <lineage>
        <taxon>Bacteria</taxon>
        <taxon>Pseudomonadati</taxon>
        <taxon>Thermodesulfobacteriota</taxon>
        <taxon>Desulfovibrionia</taxon>
        <taxon>Desulfovibrionales</taxon>
        <taxon>Desulfovibrionaceae</taxon>
        <taxon>Desulfocurvibacter</taxon>
    </lineage>
</organism>
<name>F3Z1F0_DESAF</name>
<dbReference type="Proteomes" id="UP000007844">
    <property type="component" value="Chromosome"/>
</dbReference>
<dbReference type="AlphaFoldDB" id="F3Z1F0"/>
<protein>
    <recommendedName>
        <fullName evidence="4">Lipoprotein</fullName>
    </recommendedName>
</protein>